<evidence type="ECO:0000313" key="2">
    <source>
        <dbReference type="EMBL" id="SFK53420.1"/>
    </source>
</evidence>
<evidence type="ECO:0000256" key="1">
    <source>
        <dbReference type="SAM" id="MobiDB-lite"/>
    </source>
</evidence>
<reference evidence="3" key="1">
    <citation type="submission" date="2016-10" db="EMBL/GenBank/DDBJ databases">
        <authorList>
            <person name="Varghese N."/>
            <person name="Submissions S."/>
        </authorList>
    </citation>
    <scope>NUCLEOTIDE SEQUENCE [LARGE SCALE GENOMIC DNA]</scope>
    <source>
        <strain evidence="3">CGMCC 1.6474</strain>
    </source>
</reference>
<gene>
    <name evidence="2" type="ORF">SAMN04488125_102311</name>
</gene>
<proteinExistence type="predicted"/>
<dbReference type="EMBL" id="FOSV01000002">
    <property type="protein sequence ID" value="SFK53420.1"/>
    <property type="molecule type" value="Genomic_DNA"/>
</dbReference>
<protein>
    <submittedName>
        <fullName evidence="2">Uncharacterized protein</fullName>
    </submittedName>
</protein>
<sequence length="110" mass="12324">MFIVRRMTHMRRCLRKVEQAAAAADPALAERIREALDELEAAYLRPSERIVALEALLHGFEHSHLAENAWLGRLLRVAIDRRQGDLARSAAPRVAPQALRPTASLQANPL</sequence>
<feature type="region of interest" description="Disordered" evidence="1">
    <location>
        <begin position="87"/>
        <end position="110"/>
    </location>
</feature>
<organism evidence="2 3">
    <name type="scientific">Methylorubrum salsuginis</name>
    <dbReference type="NCBI Taxonomy" id="414703"/>
    <lineage>
        <taxon>Bacteria</taxon>
        <taxon>Pseudomonadati</taxon>
        <taxon>Pseudomonadota</taxon>
        <taxon>Alphaproteobacteria</taxon>
        <taxon>Hyphomicrobiales</taxon>
        <taxon>Methylobacteriaceae</taxon>
        <taxon>Methylorubrum</taxon>
    </lineage>
</organism>
<dbReference type="STRING" id="414703.SAMN04488125_102311"/>
<keyword evidence="3" id="KW-1185">Reference proteome</keyword>
<evidence type="ECO:0000313" key="3">
    <source>
        <dbReference type="Proteomes" id="UP000198804"/>
    </source>
</evidence>
<dbReference type="AlphaFoldDB" id="A0A1I4AB65"/>
<name>A0A1I4AB65_9HYPH</name>
<accession>A0A1I4AB65</accession>
<dbReference type="Proteomes" id="UP000198804">
    <property type="component" value="Unassembled WGS sequence"/>
</dbReference>